<dbReference type="Gene3D" id="3.30.420.10">
    <property type="entry name" value="Ribonuclease H-like superfamily/Ribonuclease H"/>
    <property type="match status" value="1"/>
</dbReference>
<dbReference type="PROSITE" id="PS50822">
    <property type="entry name" value="PIWI"/>
    <property type="match status" value="1"/>
</dbReference>
<dbReference type="InterPro" id="IPR032474">
    <property type="entry name" value="Argonaute_N"/>
</dbReference>
<gene>
    <name evidence="3" type="ORF">GRF29_44g353352</name>
</gene>
<dbReference type="Gene3D" id="3.40.50.2300">
    <property type="match status" value="1"/>
</dbReference>
<feature type="region of interest" description="Disordered" evidence="1">
    <location>
        <begin position="85"/>
        <end position="151"/>
    </location>
</feature>
<sequence>MPPKGKSKKGGPPIEELNKNEKKQITDLCLTTPCLRCNSGRHSCVDCTSKMSPNKVGIYGGMSENRKRGADKFVDALKEEYRKDLGSAKFDGARVKKMEKESEEKVRREREDQERVRREQEDQEKKHRKQEEAIKEERRVKEEQKKVDDSKMEDLARSMDNITRGVGSRMTATPSSTVSNVFPNQPPVLSGTSAQQPSEVEEVHGTVSEHEQPAAETQPILNFQQQRRTTQKAIHHNQNVNKNLENVLQDKLEFPKRKFIASPGAHVYTNHFEIDIKPETVLYRYTILSSFTGLSKKKIKDVVSTAIEKCSFLHDNRASFATDYYDTIISWINMHELIPEDKHVRLNGDSCRAPGTEWRLITLKHGPTTRQLRFQYQGTVDVDSLKAYTHANGDPDRVRLDATITALNIMISKCFDEAPAPRVLVQGQGQHQVNMQGPVATNTFRAGANKYYLKNSYQALTDGGGGRCNSLQTIRGFAYQVKPGVGKILLNIQTHTSAAFIARDLSQTMMDSEVVNFRNPIDLKAILKGLWVRIQYKRGDPNDPETYARLNEEEARVKQIQGFGDPVKAQFAYETEDERPFTVQEHLETSQRIRLRYPDLPAVNLGPAHSPKWYAPEQLKIMPFQLFRDVLRPRWTAGMIRTACVRPPNNAAWIEVAGMQTLGLSTSGPLRSQPLPLCPVLTINPSLMLVPGRKLGFPQGLYGPPAKPAHEVNEVMQLGARWNTRSMRFFQVKDPNQRVRVTLLFDGRGGRGMKDTAEKGLAQFRNFAGPQGDGFRNYDLARMQISQGVQVNDPTNWNQLGQVMSRYSNNTDMYVLVLKDKDYDAYANFKDLADRDFGKHSICITAPKLRGKTSDKMGNIMMKANLKLRGINHTISGGLIQEKFIDTLVLGADVTHPGPTSITGCPSIAAIVGSVDKYAGCFLGSMRLQQQSKKEMIDEVQAMVQERIFDWIHAQPNKQFPANILYYRDGVSDEQFRQVKDQELPKIRAAFHAVVKALKSSGEIKDDDIPLPKITAVICVKRHSVRFYPTQGRDVRENCPPGTFVDDVVTSPYYMDFYLQSHEPLQGTAKPAHYFVIENEMEMSENEIRELTHDLCYTYVRSTSGVSYAAPAYYADRLCERGRCYLRSLFVRSDDGRRDREEAEKYRKDLSTRQRRDRLERFGEEWDERTKKRRELTQEEEEVKQRDKERVIRDTNDWVWELAAKKLYRWGSGDTD</sequence>
<feature type="domain" description="Piwi" evidence="2">
    <location>
        <begin position="813"/>
        <end position="1127"/>
    </location>
</feature>
<evidence type="ECO:0000313" key="3">
    <source>
        <dbReference type="EMBL" id="KAK3209691.1"/>
    </source>
</evidence>
<proteinExistence type="predicted"/>
<reference evidence="3 4" key="1">
    <citation type="submission" date="2021-02" db="EMBL/GenBank/DDBJ databases">
        <title>Genome assembly of Pseudopithomyces chartarum.</title>
        <authorList>
            <person name="Jauregui R."/>
            <person name="Singh J."/>
            <person name="Voisey C."/>
        </authorList>
    </citation>
    <scope>NUCLEOTIDE SEQUENCE [LARGE SCALE GENOMIC DNA]</scope>
    <source>
        <strain evidence="3 4">AGR01</strain>
    </source>
</reference>
<dbReference type="EMBL" id="WVTA01000005">
    <property type="protein sequence ID" value="KAK3209691.1"/>
    <property type="molecule type" value="Genomic_DNA"/>
</dbReference>
<feature type="region of interest" description="Disordered" evidence="1">
    <location>
        <begin position="1"/>
        <end position="22"/>
    </location>
</feature>
<accession>A0AAN6RHN1</accession>
<evidence type="ECO:0000256" key="1">
    <source>
        <dbReference type="SAM" id="MobiDB-lite"/>
    </source>
</evidence>
<protein>
    <recommendedName>
        <fullName evidence="2">Piwi domain-containing protein</fullName>
    </recommendedName>
</protein>
<comment type="caution">
    <text evidence="3">The sequence shown here is derived from an EMBL/GenBank/DDBJ whole genome shotgun (WGS) entry which is preliminary data.</text>
</comment>
<dbReference type="Pfam" id="PF02171">
    <property type="entry name" value="Piwi"/>
    <property type="match status" value="1"/>
</dbReference>
<dbReference type="InterPro" id="IPR012337">
    <property type="entry name" value="RNaseH-like_sf"/>
</dbReference>
<dbReference type="Gene3D" id="2.170.260.10">
    <property type="entry name" value="paz domain"/>
    <property type="match status" value="1"/>
</dbReference>
<evidence type="ECO:0000259" key="2">
    <source>
        <dbReference type="PROSITE" id="PS50822"/>
    </source>
</evidence>
<name>A0AAN6RHN1_9PLEO</name>
<dbReference type="SUPFAM" id="SSF53098">
    <property type="entry name" value="Ribonuclease H-like"/>
    <property type="match status" value="1"/>
</dbReference>
<evidence type="ECO:0000313" key="4">
    <source>
        <dbReference type="Proteomes" id="UP001280581"/>
    </source>
</evidence>
<dbReference type="SMART" id="SM00950">
    <property type="entry name" value="Piwi"/>
    <property type="match status" value="1"/>
</dbReference>
<dbReference type="PANTHER" id="PTHR22891">
    <property type="entry name" value="EUKARYOTIC TRANSLATION INITIATION FACTOR 2C"/>
    <property type="match status" value="1"/>
</dbReference>
<dbReference type="InterPro" id="IPR003165">
    <property type="entry name" value="Piwi"/>
</dbReference>
<feature type="non-terminal residue" evidence="3">
    <location>
        <position position="1216"/>
    </location>
</feature>
<organism evidence="3 4">
    <name type="scientific">Pseudopithomyces chartarum</name>
    <dbReference type="NCBI Taxonomy" id="1892770"/>
    <lineage>
        <taxon>Eukaryota</taxon>
        <taxon>Fungi</taxon>
        <taxon>Dikarya</taxon>
        <taxon>Ascomycota</taxon>
        <taxon>Pezizomycotina</taxon>
        <taxon>Dothideomycetes</taxon>
        <taxon>Pleosporomycetidae</taxon>
        <taxon>Pleosporales</taxon>
        <taxon>Massarineae</taxon>
        <taxon>Didymosphaeriaceae</taxon>
        <taxon>Pseudopithomyces</taxon>
    </lineage>
</organism>
<dbReference type="Proteomes" id="UP001280581">
    <property type="component" value="Unassembled WGS sequence"/>
</dbReference>
<dbReference type="CDD" id="cd22249">
    <property type="entry name" value="UDM1_RNF168_RNF169-like"/>
    <property type="match status" value="1"/>
</dbReference>
<dbReference type="GO" id="GO:0003676">
    <property type="term" value="F:nucleic acid binding"/>
    <property type="evidence" value="ECO:0007669"/>
    <property type="project" value="InterPro"/>
</dbReference>
<dbReference type="AlphaFoldDB" id="A0AAN6RHN1"/>
<dbReference type="Pfam" id="PF16486">
    <property type="entry name" value="ArgoN"/>
    <property type="match status" value="1"/>
</dbReference>
<dbReference type="InterPro" id="IPR036085">
    <property type="entry name" value="PAZ_dom_sf"/>
</dbReference>
<keyword evidence="4" id="KW-1185">Reference proteome</keyword>
<dbReference type="SUPFAM" id="SSF101690">
    <property type="entry name" value="PAZ domain"/>
    <property type="match status" value="1"/>
</dbReference>
<dbReference type="InterPro" id="IPR036397">
    <property type="entry name" value="RNaseH_sf"/>
</dbReference>